<protein>
    <recommendedName>
        <fullName evidence="4">Secreted protein</fullName>
    </recommendedName>
</protein>
<dbReference type="AlphaFoldDB" id="A0A3B9QWU5"/>
<feature type="signal peptide" evidence="1">
    <location>
        <begin position="1"/>
        <end position="48"/>
    </location>
</feature>
<accession>A0A3B9QWU5</accession>
<evidence type="ECO:0000313" key="3">
    <source>
        <dbReference type="Proteomes" id="UP000260925"/>
    </source>
</evidence>
<name>A0A3B9QWU5_9CORY</name>
<gene>
    <name evidence="2" type="ORF">DCL06_11960</name>
</gene>
<evidence type="ECO:0000313" key="2">
    <source>
        <dbReference type="EMBL" id="HAF73393.1"/>
    </source>
</evidence>
<dbReference type="Proteomes" id="UP000260925">
    <property type="component" value="Unassembled WGS sequence"/>
</dbReference>
<keyword evidence="1" id="KW-0732">Signal</keyword>
<evidence type="ECO:0008006" key="4">
    <source>
        <dbReference type="Google" id="ProtNLM"/>
    </source>
</evidence>
<reference evidence="2 3" key="1">
    <citation type="journal article" date="2018" name="Nat. Biotechnol.">
        <title>A standardized bacterial taxonomy based on genome phylogeny substantially revises the tree of life.</title>
        <authorList>
            <person name="Parks D.H."/>
            <person name="Chuvochina M."/>
            <person name="Waite D.W."/>
            <person name="Rinke C."/>
            <person name="Skarshewski A."/>
            <person name="Chaumeil P.A."/>
            <person name="Hugenholtz P."/>
        </authorList>
    </citation>
    <scope>NUCLEOTIDE SEQUENCE [LARGE SCALE GENOMIC DNA]</scope>
    <source>
        <strain evidence="2">UBA9851</strain>
    </source>
</reference>
<feature type="chain" id="PRO_5017682259" description="Secreted protein" evidence="1">
    <location>
        <begin position="49"/>
        <end position="69"/>
    </location>
</feature>
<comment type="caution">
    <text evidence="2">The sequence shown here is derived from an EMBL/GenBank/DDBJ whole genome shotgun (WGS) entry which is preliminary data.</text>
</comment>
<organism evidence="2 3">
    <name type="scientific">Corynebacterium variabile</name>
    <dbReference type="NCBI Taxonomy" id="1727"/>
    <lineage>
        <taxon>Bacteria</taxon>
        <taxon>Bacillati</taxon>
        <taxon>Actinomycetota</taxon>
        <taxon>Actinomycetes</taxon>
        <taxon>Mycobacteriales</taxon>
        <taxon>Corynebacteriaceae</taxon>
        <taxon>Corynebacterium</taxon>
    </lineage>
</organism>
<sequence>MNVGAPELCPRSRYDHRVNLTSLNLRRRGAAAAVSVLCSLSLCATAVAAPGTLDAGSAGSTEDALGVEA</sequence>
<dbReference type="EMBL" id="DMDD01000285">
    <property type="protein sequence ID" value="HAF73393.1"/>
    <property type="molecule type" value="Genomic_DNA"/>
</dbReference>
<proteinExistence type="predicted"/>
<evidence type="ECO:0000256" key="1">
    <source>
        <dbReference type="SAM" id="SignalP"/>
    </source>
</evidence>